<proteinExistence type="predicted"/>
<dbReference type="EMBL" id="JARQBZ010000016">
    <property type="protein sequence ID" value="MDT2834305.1"/>
    <property type="molecule type" value="Genomic_DNA"/>
</dbReference>
<keyword evidence="2 5" id="KW-0812">Transmembrane</keyword>
<feature type="transmembrane region" description="Helical" evidence="5">
    <location>
        <begin position="157"/>
        <end position="176"/>
    </location>
</feature>
<evidence type="ECO:0000256" key="4">
    <source>
        <dbReference type="ARBA" id="ARBA00023136"/>
    </source>
</evidence>
<feature type="transmembrane region" description="Helical" evidence="5">
    <location>
        <begin position="196"/>
        <end position="218"/>
    </location>
</feature>
<comment type="caution">
    <text evidence="6">The sequence shown here is derived from an EMBL/GenBank/DDBJ whole genome shotgun (WGS) entry which is preliminary data.</text>
</comment>
<dbReference type="RefSeq" id="WP_311876382.1">
    <property type="nucleotide sequence ID" value="NZ_JARQBZ010000016.1"/>
</dbReference>
<sequence length="447" mass="48486">MEEEKLKKEITLLGAFSTVMGTVIGAGVFFKVATVTKESGSARITLLAWLVGGLLTLCAGLTSAELATAIPKTGGAVKYIEYTYGKLWGFLLGWAQMLIYFPANIAALSIIFSTQLINLFHLKVSLLVPIAMIVGFSVTGINLLGTKVASRFQSVSLVLKLIPILLIIVVGLFKGSGETVSFVPSTLSNHSAFSRFSGALFATLFAYDGWLGVGAVAGEMKRPEKDLPKAIFLGLLFITAVYVVINYVFLKTLPIEALSGNENAASNVANVLFGEVGGKIVTLGILLSVYGALNGYTMTGIRVPYALAKENLIPGSQWLSRLSKRTKVPYMTALVQISIAFIMINLGSFDLLTDMLIFVIWLFSVMIFFAVFILRKREPELNRPYKVPFYPLIPTLAIVGGIFILSVTLLTQTKLALTGILITAIGIPVFYIQKNILLEENKKTSLK</sequence>
<dbReference type="GO" id="GO:0015179">
    <property type="term" value="F:L-amino acid transmembrane transporter activity"/>
    <property type="evidence" value="ECO:0007669"/>
    <property type="project" value="TreeGrafter"/>
</dbReference>
<evidence type="ECO:0000256" key="3">
    <source>
        <dbReference type="ARBA" id="ARBA00022989"/>
    </source>
</evidence>
<accession>A0AAW8U3W5</accession>
<protein>
    <submittedName>
        <fullName evidence="6">Amino acid permease</fullName>
    </submittedName>
</protein>
<dbReference type="Pfam" id="PF13520">
    <property type="entry name" value="AA_permease_2"/>
    <property type="match status" value="1"/>
</dbReference>
<dbReference type="PANTHER" id="PTHR11785:SF512">
    <property type="entry name" value="SOBREMESA, ISOFORM B"/>
    <property type="match status" value="1"/>
</dbReference>
<dbReference type="InterPro" id="IPR002293">
    <property type="entry name" value="AA/rel_permease1"/>
</dbReference>
<evidence type="ECO:0000313" key="6">
    <source>
        <dbReference type="EMBL" id="MDT2834305.1"/>
    </source>
</evidence>
<name>A0AAW8U3W5_9ENTE</name>
<dbReference type="Proteomes" id="UP001268577">
    <property type="component" value="Unassembled WGS sequence"/>
</dbReference>
<dbReference type="InterPro" id="IPR050598">
    <property type="entry name" value="AminoAcid_Transporter"/>
</dbReference>
<evidence type="ECO:0000256" key="2">
    <source>
        <dbReference type="ARBA" id="ARBA00022692"/>
    </source>
</evidence>
<evidence type="ECO:0000256" key="5">
    <source>
        <dbReference type="SAM" id="Phobius"/>
    </source>
</evidence>
<feature type="transmembrane region" description="Helical" evidence="5">
    <location>
        <begin position="355"/>
        <end position="375"/>
    </location>
</feature>
<dbReference type="PANTHER" id="PTHR11785">
    <property type="entry name" value="AMINO ACID TRANSPORTER"/>
    <property type="match status" value="1"/>
</dbReference>
<feature type="transmembrane region" description="Helical" evidence="5">
    <location>
        <begin position="12"/>
        <end position="34"/>
    </location>
</feature>
<comment type="subcellular location">
    <subcellularLocation>
        <location evidence="1">Membrane</location>
        <topology evidence="1">Multi-pass membrane protein</topology>
    </subcellularLocation>
</comment>
<feature type="transmembrane region" description="Helical" evidence="5">
    <location>
        <begin position="87"/>
        <end position="112"/>
    </location>
</feature>
<organism evidence="6 7">
    <name type="scientific">Vagococcus carniphilus</name>
    <dbReference type="NCBI Taxonomy" id="218144"/>
    <lineage>
        <taxon>Bacteria</taxon>
        <taxon>Bacillati</taxon>
        <taxon>Bacillota</taxon>
        <taxon>Bacilli</taxon>
        <taxon>Lactobacillales</taxon>
        <taxon>Enterococcaceae</taxon>
        <taxon>Vagococcus</taxon>
    </lineage>
</organism>
<dbReference type="InterPro" id="IPR023298">
    <property type="entry name" value="ATPase_P-typ_TM_dom_sf"/>
</dbReference>
<dbReference type="Gene3D" id="1.20.1740.10">
    <property type="entry name" value="Amino acid/polyamine transporter I"/>
    <property type="match status" value="1"/>
</dbReference>
<feature type="transmembrane region" description="Helical" evidence="5">
    <location>
        <begin position="46"/>
        <end position="67"/>
    </location>
</feature>
<evidence type="ECO:0000313" key="7">
    <source>
        <dbReference type="Proteomes" id="UP001268577"/>
    </source>
</evidence>
<keyword evidence="4 5" id="KW-0472">Membrane</keyword>
<dbReference type="AlphaFoldDB" id="A0AAW8U3W5"/>
<dbReference type="GO" id="GO:0016020">
    <property type="term" value="C:membrane"/>
    <property type="evidence" value="ECO:0007669"/>
    <property type="project" value="UniProtKB-SubCell"/>
</dbReference>
<evidence type="ECO:0000256" key="1">
    <source>
        <dbReference type="ARBA" id="ARBA00004141"/>
    </source>
</evidence>
<gene>
    <name evidence="6" type="ORF">P7H70_09550</name>
</gene>
<feature type="transmembrane region" description="Helical" evidence="5">
    <location>
        <begin position="124"/>
        <end position="145"/>
    </location>
</feature>
<feature type="transmembrane region" description="Helical" evidence="5">
    <location>
        <begin position="270"/>
        <end position="293"/>
    </location>
</feature>
<keyword evidence="3 5" id="KW-1133">Transmembrane helix</keyword>
<feature type="transmembrane region" description="Helical" evidence="5">
    <location>
        <begin position="415"/>
        <end position="432"/>
    </location>
</feature>
<feature type="transmembrane region" description="Helical" evidence="5">
    <location>
        <begin position="230"/>
        <end position="250"/>
    </location>
</feature>
<dbReference type="PIRSF" id="PIRSF006060">
    <property type="entry name" value="AA_transporter"/>
    <property type="match status" value="1"/>
</dbReference>
<feature type="transmembrane region" description="Helical" evidence="5">
    <location>
        <begin position="387"/>
        <end position="409"/>
    </location>
</feature>
<feature type="transmembrane region" description="Helical" evidence="5">
    <location>
        <begin position="328"/>
        <end position="349"/>
    </location>
</feature>
<dbReference type="SUPFAM" id="SSF81665">
    <property type="entry name" value="Calcium ATPase, transmembrane domain M"/>
    <property type="match status" value="1"/>
</dbReference>
<reference evidence="6" key="1">
    <citation type="submission" date="2023-03" db="EMBL/GenBank/DDBJ databases">
        <authorList>
            <person name="Shen W."/>
            <person name="Cai J."/>
        </authorList>
    </citation>
    <scope>NUCLEOTIDE SEQUENCE</scope>
    <source>
        <strain evidence="6">P96-3</strain>
    </source>
</reference>